<dbReference type="InterPro" id="IPR011333">
    <property type="entry name" value="SKP1/BTB/POZ_sf"/>
</dbReference>
<comment type="caution">
    <text evidence="5">The sequence shown here is derived from an EMBL/GenBank/DDBJ whole genome shotgun (WGS) entry which is preliminary data.</text>
</comment>
<organism evidence="5 6">
    <name type="scientific">Rhynchospora pubera</name>
    <dbReference type="NCBI Taxonomy" id="906938"/>
    <lineage>
        <taxon>Eukaryota</taxon>
        <taxon>Viridiplantae</taxon>
        <taxon>Streptophyta</taxon>
        <taxon>Embryophyta</taxon>
        <taxon>Tracheophyta</taxon>
        <taxon>Spermatophyta</taxon>
        <taxon>Magnoliopsida</taxon>
        <taxon>Liliopsida</taxon>
        <taxon>Poales</taxon>
        <taxon>Cyperaceae</taxon>
        <taxon>Cyperoideae</taxon>
        <taxon>Rhynchosporeae</taxon>
        <taxon>Rhynchospora</taxon>
    </lineage>
</organism>
<feature type="domain" description="MATH" evidence="4">
    <location>
        <begin position="18"/>
        <end position="151"/>
    </location>
</feature>
<dbReference type="PANTHER" id="PTHR26379:SF187">
    <property type="entry name" value="OS07G0655300 PROTEIN"/>
    <property type="match status" value="1"/>
</dbReference>
<proteinExistence type="inferred from homology"/>
<dbReference type="AlphaFoldDB" id="A0AAV8HZ60"/>
<dbReference type="PROSITE" id="PS50097">
    <property type="entry name" value="BTB"/>
    <property type="match status" value="1"/>
</dbReference>
<dbReference type="Gene3D" id="1.25.40.420">
    <property type="match status" value="1"/>
</dbReference>
<evidence type="ECO:0000256" key="1">
    <source>
        <dbReference type="ARBA" id="ARBA00004906"/>
    </source>
</evidence>
<feature type="domain" description="BTB" evidence="3">
    <location>
        <begin position="186"/>
        <end position="253"/>
    </location>
</feature>
<dbReference type="Pfam" id="PF24570">
    <property type="entry name" value="BACK_BPM_SPOP"/>
    <property type="match status" value="1"/>
</dbReference>
<dbReference type="Pfam" id="PF00651">
    <property type="entry name" value="BTB"/>
    <property type="match status" value="1"/>
</dbReference>
<dbReference type="Gene3D" id="2.60.210.10">
    <property type="entry name" value="Apoptosis, Tumor Necrosis Factor Receptor Associated Protein 2, Chain A"/>
    <property type="match status" value="1"/>
</dbReference>
<reference evidence="5" key="1">
    <citation type="submission" date="2022-08" db="EMBL/GenBank/DDBJ databases">
        <authorList>
            <person name="Marques A."/>
        </authorList>
    </citation>
    <scope>NUCLEOTIDE SEQUENCE</scope>
    <source>
        <strain evidence="5">RhyPub2mFocal</strain>
        <tissue evidence="5">Leaves</tissue>
    </source>
</reference>
<accession>A0AAV8HZ60</accession>
<dbReference type="InterPro" id="IPR056423">
    <property type="entry name" value="BACK_BPM_SPOP"/>
</dbReference>
<dbReference type="CDD" id="cd00121">
    <property type="entry name" value="MATH"/>
    <property type="match status" value="1"/>
</dbReference>
<dbReference type="PROSITE" id="PS50144">
    <property type="entry name" value="MATH"/>
    <property type="match status" value="1"/>
</dbReference>
<dbReference type="SUPFAM" id="SSF49599">
    <property type="entry name" value="TRAF domain-like"/>
    <property type="match status" value="1"/>
</dbReference>
<dbReference type="GO" id="GO:0016567">
    <property type="term" value="P:protein ubiquitination"/>
    <property type="evidence" value="ECO:0007669"/>
    <property type="project" value="InterPro"/>
</dbReference>
<name>A0AAV8HZ60_9POAL</name>
<evidence type="ECO:0000259" key="3">
    <source>
        <dbReference type="PROSITE" id="PS50097"/>
    </source>
</evidence>
<keyword evidence="6" id="KW-1185">Reference proteome</keyword>
<dbReference type="Pfam" id="PF22486">
    <property type="entry name" value="MATH_2"/>
    <property type="match status" value="1"/>
</dbReference>
<dbReference type="InterPro" id="IPR002083">
    <property type="entry name" value="MATH/TRAF_dom"/>
</dbReference>
<gene>
    <name evidence="5" type="ORF">LUZ62_033233</name>
</gene>
<evidence type="ECO:0000259" key="4">
    <source>
        <dbReference type="PROSITE" id="PS50144"/>
    </source>
</evidence>
<evidence type="ECO:0000313" key="6">
    <source>
        <dbReference type="Proteomes" id="UP001140206"/>
    </source>
</evidence>
<sequence>MIMNSSMTTSLVQAEAQTGSHQFQILGYSLIKGIGIGKCIYSDVFSISGYEWVIQFYPDGYDAENKDFISFFLRLKCNVSTDVDVKAKYVFTILQQNGVPSNISCTSLVRIFKSASGTCFESWGFTQFEKRSEFEASECLKDDAFTVRCTISVVTKLQTTTPCSVTVPPSNLNQHLVRLLESENGADVTFVVKGESFKAHRCVLAARSSVFRAELFGCMKEKWTDTITIHDIEAPIFKSMLCFIYSDSLPGFEGNSNNDDNDGASQELKLMAQHLLVAADRYDLDRLKLMCEDLLCKNLDVSTVASTLILAEERNCKQLKAACLRFMSSPEVFKAVAQTEGFDLLLKSSPSILKDI</sequence>
<comment type="pathway">
    <text evidence="1">Protein modification; protein ubiquitination.</text>
</comment>
<dbReference type="SUPFAM" id="SSF54695">
    <property type="entry name" value="POZ domain"/>
    <property type="match status" value="1"/>
</dbReference>
<dbReference type="InterPro" id="IPR008974">
    <property type="entry name" value="TRAF-like"/>
</dbReference>
<dbReference type="Proteomes" id="UP001140206">
    <property type="component" value="Chromosome 1"/>
</dbReference>
<dbReference type="EMBL" id="JAMFTS010000001">
    <property type="protein sequence ID" value="KAJ4820667.1"/>
    <property type="molecule type" value="Genomic_DNA"/>
</dbReference>
<evidence type="ECO:0000256" key="2">
    <source>
        <dbReference type="ARBA" id="ARBA00010846"/>
    </source>
</evidence>
<dbReference type="InterPro" id="IPR045005">
    <property type="entry name" value="BPM1-6"/>
</dbReference>
<dbReference type="SMART" id="SM00225">
    <property type="entry name" value="BTB"/>
    <property type="match status" value="1"/>
</dbReference>
<evidence type="ECO:0000313" key="5">
    <source>
        <dbReference type="EMBL" id="KAJ4820667.1"/>
    </source>
</evidence>
<dbReference type="CDD" id="cd18280">
    <property type="entry name" value="BTB_POZ_BPM_plant"/>
    <property type="match status" value="1"/>
</dbReference>
<comment type="similarity">
    <text evidence="2">Belongs to the Tdpoz family.</text>
</comment>
<dbReference type="Gene3D" id="3.30.710.10">
    <property type="entry name" value="Potassium Channel Kv1.1, Chain A"/>
    <property type="match status" value="1"/>
</dbReference>
<dbReference type="PANTHER" id="PTHR26379">
    <property type="entry name" value="BTB/POZ AND MATH DOMAIN-CONTAINING PROTEIN 1"/>
    <property type="match status" value="1"/>
</dbReference>
<dbReference type="InterPro" id="IPR000210">
    <property type="entry name" value="BTB/POZ_dom"/>
</dbReference>
<protein>
    <submittedName>
        <fullName evidence="5">BTB/POZ and MATH domain-containing protein 2</fullName>
    </submittedName>
</protein>
<dbReference type="SMART" id="SM00061">
    <property type="entry name" value="MATH"/>
    <property type="match status" value="1"/>
</dbReference>